<comment type="similarity">
    <text evidence="3">Belongs to the anthranilate phosphoribosyltransferase family.</text>
</comment>
<feature type="binding site" evidence="3">
    <location>
        <begin position="114"/>
        <end position="122"/>
    </location>
    <ligand>
        <name>5-phospho-alpha-D-ribose 1-diphosphate</name>
        <dbReference type="ChEBI" id="CHEBI:58017"/>
    </ligand>
</feature>
<comment type="function">
    <text evidence="3">Catalyzes the transfer of the phosphoribosyl group of 5-phosphorylribose-1-pyrophosphate (PRPP) to anthranilate to yield N-(5'-phosphoribosyl)-anthranilate (PRA).</text>
</comment>
<dbReference type="Proteomes" id="UP000005801">
    <property type="component" value="Unassembled WGS sequence"/>
</dbReference>
<dbReference type="OrthoDB" id="9806430at2"/>
<dbReference type="Gene3D" id="3.40.1030.10">
    <property type="entry name" value="Nucleoside phosphorylase/phosphoribosyltransferase catalytic domain"/>
    <property type="match status" value="1"/>
</dbReference>
<dbReference type="Gene3D" id="1.20.970.10">
    <property type="entry name" value="Transferase, Pyrimidine Nucleoside Phosphorylase, Chain C"/>
    <property type="match status" value="1"/>
</dbReference>
<protein>
    <recommendedName>
        <fullName evidence="3">Anthranilate phosphoribosyltransferase</fullName>
        <ecNumber evidence="3">2.4.2.18</ecNumber>
    </recommendedName>
</protein>
<dbReference type="GO" id="GO:0005829">
    <property type="term" value="C:cytosol"/>
    <property type="evidence" value="ECO:0007669"/>
    <property type="project" value="TreeGrafter"/>
</dbReference>
<dbReference type="InterPro" id="IPR017459">
    <property type="entry name" value="Glycosyl_Trfase_fam3_N_dom"/>
</dbReference>
<reference evidence="6 7" key="1">
    <citation type="submission" date="2007-06" db="EMBL/GenBank/DDBJ databases">
        <authorList>
            <person name="Shimkets L."/>
            <person name="Ferriera S."/>
            <person name="Johnson J."/>
            <person name="Kravitz S."/>
            <person name="Beeson K."/>
            <person name="Sutton G."/>
            <person name="Rogers Y.-H."/>
            <person name="Friedman R."/>
            <person name="Frazier M."/>
            <person name="Venter J.C."/>
        </authorList>
    </citation>
    <scope>NUCLEOTIDE SEQUENCE [LARGE SCALE GENOMIC DNA]</scope>
    <source>
        <strain evidence="6 7">SIR-1</strain>
    </source>
</reference>
<comment type="pathway">
    <text evidence="3">Amino-acid biosynthesis; L-tryptophan biosynthesis; L-tryptophan from chorismate: step 2/5.</text>
</comment>
<evidence type="ECO:0000259" key="4">
    <source>
        <dbReference type="Pfam" id="PF00591"/>
    </source>
</evidence>
<dbReference type="EMBL" id="ABCS01000032">
    <property type="protein sequence ID" value="EDM78330.1"/>
    <property type="molecule type" value="Genomic_DNA"/>
</dbReference>
<dbReference type="Pfam" id="PF00591">
    <property type="entry name" value="Glycos_transf_3"/>
    <property type="match status" value="1"/>
</dbReference>
<comment type="cofactor">
    <cofactor evidence="3">
        <name>Mg(2+)</name>
        <dbReference type="ChEBI" id="CHEBI:18420"/>
    </cofactor>
    <text evidence="3">Binds 2 magnesium ions per monomer.</text>
</comment>
<feature type="binding site" evidence="3">
    <location>
        <position position="86"/>
    </location>
    <ligand>
        <name>anthranilate</name>
        <dbReference type="ChEBI" id="CHEBI:16567"/>
        <label>1</label>
    </ligand>
</feature>
<feature type="binding site" evidence="3">
    <location>
        <position position="242"/>
    </location>
    <ligand>
        <name>Mg(2+)</name>
        <dbReference type="ChEBI" id="CHEBI:18420"/>
        <label>2</label>
    </ligand>
</feature>
<accession>A6G754</accession>
<feature type="binding site" evidence="3">
    <location>
        <begin position="96"/>
        <end position="99"/>
    </location>
    <ligand>
        <name>5-phospho-alpha-D-ribose 1-diphosphate</name>
        <dbReference type="ChEBI" id="CHEBI:58017"/>
    </ligand>
</feature>
<dbReference type="GO" id="GO:0000162">
    <property type="term" value="P:L-tryptophan biosynthetic process"/>
    <property type="evidence" value="ECO:0007669"/>
    <property type="project" value="UniProtKB-UniRule"/>
</dbReference>
<dbReference type="UniPathway" id="UPA00035">
    <property type="reaction ID" value="UER00041"/>
</dbReference>
<evidence type="ECO:0000256" key="2">
    <source>
        <dbReference type="ARBA" id="ARBA00022679"/>
    </source>
</evidence>
<keyword evidence="3" id="KW-0057">Aromatic amino acid biosynthesis</keyword>
<feature type="domain" description="Glycosyl transferase family 3 N-terminal" evidence="5">
    <location>
        <begin position="12"/>
        <end position="70"/>
    </location>
</feature>
<comment type="caution">
    <text evidence="3">Lacks conserved residue(s) required for the propagation of feature annotation.</text>
</comment>
<keyword evidence="3" id="KW-0822">Tryptophan biosynthesis</keyword>
<dbReference type="InterPro" id="IPR000312">
    <property type="entry name" value="Glycosyl_Trfase_fam3"/>
</dbReference>
<gene>
    <name evidence="3" type="primary">trpD</name>
    <name evidence="6" type="ORF">PPSIR1_09126</name>
</gene>
<organism evidence="6 7">
    <name type="scientific">Plesiocystis pacifica SIR-1</name>
    <dbReference type="NCBI Taxonomy" id="391625"/>
    <lineage>
        <taxon>Bacteria</taxon>
        <taxon>Pseudomonadati</taxon>
        <taxon>Myxococcota</taxon>
        <taxon>Polyangia</taxon>
        <taxon>Nannocystales</taxon>
        <taxon>Nannocystaceae</taxon>
        <taxon>Plesiocystis</taxon>
    </lineage>
</organism>
<comment type="subunit">
    <text evidence="3">Homodimer.</text>
</comment>
<dbReference type="SUPFAM" id="SSF52418">
    <property type="entry name" value="Nucleoside phosphorylase/phosphoribosyltransferase catalytic domain"/>
    <property type="match status" value="1"/>
</dbReference>
<comment type="catalytic activity">
    <reaction evidence="3">
        <text>N-(5-phospho-beta-D-ribosyl)anthranilate + diphosphate = 5-phospho-alpha-D-ribose 1-diphosphate + anthranilate</text>
        <dbReference type="Rhea" id="RHEA:11768"/>
        <dbReference type="ChEBI" id="CHEBI:16567"/>
        <dbReference type="ChEBI" id="CHEBI:18277"/>
        <dbReference type="ChEBI" id="CHEBI:33019"/>
        <dbReference type="ChEBI" id="CHEBI:58017"/>
        <dbReference type="EC" id="2.4.2.18"/>
    </reaction>
</comment>
<dbReference type="PANTHER" id="PTHR43285:SF2">
    <property type="entry name" value="ANTHRANILATE PHOSPHORIBOSYLTRANSFERASE"/>
    <property type="match status" value="1"/>
</dbReference>
<evidence type="ECO:0000256" key="3">
    <source>
        <dbReference type="HAMAP-Rule" id="MF_00211"/>
    </source>
</evidence>
<dbReference type="AlphaFoldDB" id="A6G754"/>
<dbReference type="EC" id="2.4.2.18" evidence="3"/>
<dbReference type="SUPFAM" id="SSF47648">
    <property type="entry name" value="Nucleoside phosphorylase/phosphoribosyltransferase N-terminal domain"/>
    <property type="match status" value="1"/>
</dbReference>
<keyword evidence="7" id="KW-1185">Reference proteome</keyword>
<feature type="binding site" evidence="3">
    <location>
        <position position="98"/>
    </location>
    <ligand>
        <name>Mg(2+)</name>
        <dbReference type="ChEBI" id="CHEBI:18420"/>
        <label>1</label>
    </ligand>
</feature>
<feature type="binding site" evidence="3">
    <location>
        <position position="126"/>
    </location>
    <ligand>
        <name>5-phospho-alpha-D-ribose 1-diphosphate</name>
        <dbReference type="ChEBI" id="CHEBI:58017"/>
    </ligand>
</feature>
<feature type="binding site" evidence="3">
    <location>
        <position position="172"/>
    </location>
    <ligand>
        <name>anthranilate</name>
        <dbReference type="ChEBI" id="CHEBI:16567"/>
        <label>2</label>
    </ligand>
</feature>
<name>A6G754_9BACT</name>
<keyword evidence="2 3" id="KW-0808">Transferase</keyword>
<keyword evidence="1 3" id="KW-0328">Glycosyltransferase</keyword>
<proteinExistence type="inferred from homology"/>
<sequence>MSEAAPAMRAGLRTLASGHHLSTSSSAAIFREIMAGACDPAQIGALLMGLAIKGETMGEISGAAEAMREASTLVPTARERVIDLCGTGGSGVPRRNVSTAASLAVAACGVAVAKHGNRAASSRSGSADVLEALGVNVQASPEVVGRCIDEVGVGFLFARTLHPAMGHAAPVRRALGVRTVFNLLGPLTNPARVRRQVLGVFDPRRCHDLARALGSLGSERVFVVHGFRAGVRAAPDAPAGVDDLSPEGESLVVEWRGGELVEHVLRRADFGLDDRPLAEIAGGDPGDNAAALRGLVGGGEPAYREAVMQAAALGLVVAGDEPACAETLSAAAARVGEALASGAVRGVLEQLVAVSNR</sequence>
<dbReference type="InterPro" id="IPR036320">
    <property type="entry name" value="Glycosyl_Trfase_fam3_N_dom_sf"/>
</dbReference>
<keyword evidence="3" id="KW-0028">Amino-acid biosynthesis</keyword>
<dbReference type="Pfam" id="PF02885">
    <property type="entry name" value="Glycos_trans_3N"/>
    <property type="match status" value="1"/>
</dbReference>
<dbReference type="RefSeq" id="WP_006972549.1">
    <property type="nucleotide sequence ID" value="NZ_ABCS01000032.1"/>
</dbReference>
<feature type="domain" description="Glycosyl transferase family 3" evidence="4">
    <location>
        <begin position="79"/>
        <end position="343"/>
    </location>
</feature>
<feature type="binding site" evidence="3">
    <location>
        <position position="117"/>
    </location>
    <ligand>
        <name>anthranilate</name>
        <dbReference type="ChEBI" id="CHEBI:16567"/>
        <label>1</label>
    </ligand>
</feature>
<keyword evidence="3" id="KW-0460">Magnesium</keyword>
<dbReference type="NCBIfam" id="TIGR01245">
    <property type="entry name" value="trpD"/>
    <property type="match status" value="1"/>
</dbReference>
<dbReference type="PANTHER" id="PTHR43285">
    <property type="entry name" value="ANTHRANILATE PHOSPHORIBOSYLTRANSFERASE"/>
    <property type="match status" value="1"/>
</dbReference>
<evidence type="ECO:0000256" key="1">
    <source>
        <dbReference type="ARBA" id="ARBA00022676"/>
    </source>
</evidence>
<evidence type="ECO:0000259" key="5">
    <source>
        <dbReference type="Pfam" id="PF02885"/>
    </source>
</evidence>
<dbReference type="eggNOG" id="COG0547">
    <property type="taxonomic scope" value="Bacteria"/>
</dbReference>
<evidence type="ECO:0000313" key="7">
    <source>
        <dbReference type="Proteomes" id="UP000005801"/>
    </source>
</evidence>
<dbReference type="HAMAP" id="MF_00211">
    <property type="entry name" value="TrpD"/>
    <property type="match status" value="1"/>
</dbReference>
<evidence type="ECO:0000313" key="6">
    <source>
        <dbReference type="EMBL" id="EDM78330.1"/>
    </source>
</evidence>
<dbReference type="GO" id="GO:0004048">
    <property type="term" value="F:anthranilate phosphoribosyltransferase activity"/>
    <property type="evidence" value="ECO:0007669"/>
    <property type="project" value="UniProtKB-UniRule"/>
</dbReference>
<comment type="caution">
    <text evidence="6">The sequence shown here is derived from an EMBL/GenBank/DDBJ whole genome shotgun (WGS) entry which is preliminary data.</text>
</comment>
<dbReference type="GO" id="GO:0000287">
    <property type="term" value="F:magnesium ion binding"/>
    <property type="evidence" value="ECO:0007669"/>
    <property type="project" value="UniProtKB-UniRule"/>
</dbReference>
<dbReference type="STRING" id="391625.PPSIR1_09126"/>
<keyword evidence="3" id="KW-0479">Metal-binding</keyword>
<feature type="binding site" evidence="3">
    <location>
        <begin position="89"/>
        <end position="90"/>
    </location>
    <ligand>
        <name>5-phospho-alpha-D-ribose 1-diphosphate</name>
        <dbReference type="ChEBI" id="CHEBI:58017"/>
    </ligand>
</feature>
<feature type="binding site" evidence="3">
    <location>
        <position position="86"/>
    </location>
    <ligand>
        <name>5-phospho-alpha-D-ribose 1-diphosphate</name>
        <dbReference type="ChEBI" id="CHEBI:58017"/>
    </ligand>
</feature>
<dbReference type="InterPro" id="IPR005940">
    <property type="entry name" value="Anthranilate_Pribosyl_Tfrase"/>
</dbReference>
<dbReference type="InterPro" id="IPR035902">
    <property type="entry name" value="Nuc_phospho_transferase"/>
</dbReference>